<dbReference type="Proteomes" id="UP000664169">
    <property type="component" value="Unassembled WGS sequence"/>
</dbReference>
<name>A0A8H3FP63_9LECA</name>
<evidence type="ECO:0000256" key="1">
    <source>
        <dbReference type="SAM" id="MobiDB-lite"/>
    </source>
</evidence>
<keyword evidence="3" id="KW-1185">Reference proteome</keyword>
<evidence type="ECO:0000313" key="2">
    <source>
        <dbReference type="EMBL" id="CAF9928233.1"/>
    </source>
</evidence>
<protein>
    <submittedName>
        <fullName evidence="2">Uncharacterized protein</fullName>
    </submittedName>
</protein>
<evidence type="ECO:0000313" key="3">
    <source>
        <dbReference type="Proteomes" id="UP000664169"/>
    </source>
</evidence>
<comment type="caution">
    <text evidence="2">The sequence shown here is derived from an EMBL/GenBank/DDBJ whole genome shotgun (WGS) entry which is preliminary data.</text>
</comment>
<proteinExistence type="predicted"/>
<reference evidence="2" key="1">
    <citation type="submission" date="2021-03" db="EMBL/GenBank/DDBJ databases">
        <authorList>
            <person name="Tagirdzhanova G."/>
        </authorList>
    </citation>
    <scope>NUCLEOTIDE SEQUENCE</scope>
</reference>
<gene>
    <name evidence="2" type="ORF">GOMPHAMPRED_004628</name>
</gene>
<organism evidence="2 3">
    <name type="scientific">Gomphillus americanus</name>
    <dbReference type="NCBI Taxonomy" id="1940652"/>
    <lineage>
        <taxon>Eukaryota</taxon>
        <taxon>Fungi</taxon>
        <taxon>Dikarya</taxon>
        <taxon>Ascomycota</taxon>
        <taxon>Pezizomycotina</taxon>
        <taxon>Lecanoromycetes</taxon>
        <taxon>OSLEUM clade</taxon>
        <taxon>Ostropomycetidae</taxon>
        <taxon>Ostropales</taxon>
        <taxon>Graphidaceae</taxon>
        <taxon>Gomphilloideae</taxon>
        <taxon>Gomphillus</taxon>
    </lineage>
</organism>
<sequence length="118" mass="13280">MASSTEAWRYITDAQLLFKIIEKSAGKIPYSEIAAEFGTTPIAVRSKINRLKRKYKDGTVDFTGATDDEDDTEVPVVPKKRKRAVKAEGNPDREEEKVKSEEDKEDGEAEVKVSEDEK</sequence>
<dbReference type="EMBL" id="CAJPDQ010000029">
    <property type="protein sequence ID" value="CAF9928233.1"/>
    <property type="molecule type" value="Genomic_DNA"/>
</dbReference>
<dbReference type="AlphaFoldDB" id="A0A8H3FP63"/>
<feature type="region of interest" description="Disordered" evidence="1">
    <location>
        <begin position="59"/>
        <end position="118"/>
    </location>
</feature>
<accession>A0A8H3FP63</accession>
<feature type="compositionally biased region" description="Basic and acidic residues" evidence="1">
    <location>
        <begin position="109"/>
        <end position="118"/>
    </location>
</feature>
<feature type="compositionally biased region" description="Basic and acidic residues" evidence="1">
    <location>
        <begin position="85"/>
        <end position="102"/>
    </location>
</feature>